<evidence type="ECO:0000313" key="1">
    <source>
        <dbReference type="EMBL" id="GAI84716.1"/>
    </source>
</evidence>
<dbReference type="EMBL" id="BARW01009808">
    <property type="protein sequence ID" value="GAI84716.1"/>
    <property type="molecule type" value="Genomic_DNA"/>
</dbReference>
<dbReference type="AlphaFoldDB" id="X1SZZ1"/>
<gene>
    <name evidence="1" type="ORF">S12H4_19582</name>
</gene>
<name>X1SZZ1_9ZZZZ</name>
<comment type="caution">
    <text evidence="1">The sequence shown here is derived from an EMBL/GenBank/DDBJ whole genome shotgun (WGS) entry which is preliminary data.</text>
</comment>
<accession>X1SZZ1</accession>
<protein>
    <submittedName>
        <fullName evidence="1">Uncharacterized protein</fullName>
    </submittedName>
</protein>
<proteinExistence type="predicted"/>
<organism evidence="1">
    <name type="scientific">marine sediment metagenome</name>
    <dbReference type="NCBI Taxonomy" id="412755"/>
    <lineage>
        <taxon>unclassified sequences</taxon>
        <taxon>metagenomes</taxon>
        <taxon>ecological metagenomes</taxon>
    </lineage>
</organism>
<reference evidence="1" key="1">
    <citation type="journal article" date="2014" name="Front. Microbiol.">
        <title>High frequency of phylogenetically diverse reductive dehalogenase-homologous genes in deep subseafloor sedimentary metagenomes.</title>
        <authorList>
            <person name="Kawai M."/>
            <person name="Futagami T."/>
            <person name="Toyoda A."/>
            <person name="Takaki Y."/>
            <person name="Nishi S."/>
            <person name="Hori S."/>
            <person name="Arai W."/>
            <person name="Tsubouchi T."/>
            <person name="Morono Y."/>
            <person name="Uchiyama I."/>
            <person name="Ito T."/>
            <person name="Fujiyama A."/>
            <person name="Inagaki F."/>
            <person name="Takami H."/>
        </authorList>
    </citation>
    <scope>NUCLEOTIDE SEQUENCE</scope>
    <source>
        <strain evidence="1">Expedition CK06-06</strain>
    </source>
</reference>
<sequence>MVDYEVQRFCWFDTVPFDDDKLSTIWKYKRAIEGHKLILVSAEIVSHVQDISPGAGNRITFQAYDGHTYSHWGAYPNIFDQATLGIVMLNHYTNSGRIELNHWECKEVTLSAALHSVDEAKRFGLVLYYYEVPMTKIETLEYGVKQPRYKYRHGFARTADPEEGGGYG</sequence>